<dbReference type="AlphaFoldDB" id="W4QAF3"/>
<accession>W4QAF3</accession>
<gene>
    <name evidence="8" type="ORF">JCM9152_324</name>
</gene>
<comment type="similarity">
    <text evidence="1 4 6">Belongs to the Glu/Leu/Phe/Val dehydrogenases family.</text>
</comment>
<evidence type="ECO:0000313" key="9">
    <source>
        <dbReference type="Proteomes" id="UP000018895"/>
    </source>
</evidence>
<evidence type="ECO:0000313" key="8">
    <source>
        <dbReference type="EMBL" id="GAE28985.1"/>
    </source>
</evidence>
<feature type="domain" description="Glutamate/phenylalanine/leucine/valine/L-tryptophan dehydrogenase C-terminal" evidence="7">
    <location>
        <begin position="188"/>
        <end position="417"/>
    </location>
</feature>
<sequence length="419" mass="47567">MSKIKGSTEQNDVLFTTKEEFTIAFNKLGYTEKEYLQFMEPTRLVKVTLPLKLDDGSTRLYTAYRVQHHLYKGPTMGGVICHPTYNESDVESLAMIMSIKTGVANIPFGGAKGLISCDPRELSYREMERLSRLYIRRMYETIGTSKDILTSEGQANTQMMSWMYDELSYFDKESAGAITGKPLEIGGTYGREKAAAISIITTLNETLNYNKRELNETRVIIQGFGKVGSFLAQYVHQQGATVIGVSDSYGALYDEDGLDIDYLLDRRDSFGTVTKLFKNTLKIEELQGKQCDLLLLATEQQQVTPIQIENLAASIVIEVTNHSLSLTDMPSINQNELFIVPHVLASIGTDIISYLEWLQYKQGLRWSEAEVEQQLKQRMTQSYQDIYELAIRRKVNLRLASFMYSLRSIVEASRFRGCH</sequence>
<dbReference type="InterPro" id="IPR006096">
    <property type="entry name" value="Glu/Leu/Phe/Val/Trp_DH_C"/>
</dbReference>
<dbReference type="GO" id="GO:0006538">
    <property type="term" value="P:L-glutamate catabolic process"/>
    <property type="evidence" value="ECO:0007669"/>
    <property type="project" value="TreeGrafter"/>
</dbReference>
<dbReference type="PIRSF" id="PIRSF000185">
    <property type="entry name" value="Glu_DH"/>
    <property type="match status" value="1"/>
</dbReference>
<dbReference type="InterPro" id="IPR014362">
    <property type="entry name" value="Glu_DH"/>
</dbReference>
<dbReference type="PANTHER" id="PTHR11606">
    <property type="entry name" value="GLUTAMATE DEHYDROGENASE"/>
    <property type="match status" value="1"/>
</dbReference>
<evidence type="ECO:0000256" key="5">
    <source>
        <dbReference type="PIRSR" id="PIRSR000185-1"/>
    </source>
</evidence>
<keyword evidence="3 4" id="KW-0560">Oxidoreductase</keyword>
<organism evidence="8 9">
    <name type="scientific">Halalkalibacter hemicellulosilyticusJCM 9152</name>
    <dbReference type="NCBI Taxonomy" id="1236971"/>
    <lineage>
        <taxon>Bacteria</taxon>
        <taxon>Bacillati</taxon>
        <taxon>Bacillota</taxon>
        <taxon>Bacilli</taxon>
        <taxon>Bacillales</taxon>
        <taxon>Bacillaceae</taxon>
        <taxon>Halalkalibacter</taxon>
    </lineage>
</organism>
<dbReference type="Gene3D" id="3.40.50.720">
    <property type="entry name" value="NAD(P)-binding Rossmann-like Domain"/>
    <property type="match status" value="1"/>
</dbReference>
<evidence type="ECO:0000256" key="6">
    <source>
        <dbReference type="RuleBase" id="RU004417"/>
    </source>
</evidence>
<evidence type="ECO:0000256" key="4">
    <source>
        <dbReference type="PIRNR" id="PIRNR000185"/>
    </source>
</evidence>
<dbReference type="SUPFAM" id="SSF53223">
    <property type="entry name" value="Aminoacid dehydrogenase-like, N-terminal domain"/>
    <property type="match status" value="1"/>
</dbReference>
<evidence type="ECO:0000256" key="2">
    <source>
        <dbReference type="ARBA" id="ARBA00012896"/>
    </source>
</evidence>
<dbReference type="Pfam" id="PF02812">
    <property type="entry name" value="ELFV_dehydrog_N"/>
    <property type="match status" value="1"/>
</dbReference>
<keyword evidence="9" id="KW-1185">Reference proteome</keyword>
<dbReference type="STRING" id="1236971.JCM9152_324"/>
<dbReference type="Pfam" id="PF00208">
    <property type="entry name" value="ELFV_dehydrog"/>
    <property type="match status" value="1"/>
</dbReference>
<dbReference type="InterPro" id="IPR006097">
    <property type="entry name" value="Glu/Leu/Phe/Val/Trp_DH_dimer"/>
</dbReference>
<dbReference type="RefSeq" id="WP_035340111.1">
    <property type="nucleotide sequence ID" value="NZ_BAUU01000002.1"/>
</dbReference>
<reference evidence="8" key="1">
    <citation type="journal article" date="2014" name="Genome Announc.">
        <title>Draft Genome Sequences of Three Alkaliphilic Bacillus Strains, Bacillus wakoensis JCM 9140T, Bacillus akibai JCM 9157T, and Bacillus hemicellulosilyticus JCM 9152T.</title>
        <authorList>
            <person name="Yuki M."/>
            <person name="Oshima K."/>
            <person name="Suda W."/>
            <person name="Oshida Y."/>
            <person name="Kitamura K."/>
            <person name="Iida T."/>
            <person name="Hattori M."/>
            <person name="Ohkuma M."/>
        </authorList>
    </citation>
    <scope>NUCLEOTIDE SEQUENCE [LARGE SCALE GENOMIC DNA]</scope>
    <source>
        <strain evidence="8">JCM 9152</strain>
    </source>
</reference>
<feature type="active site" description="Proton donor" evidence="5">
    <location>
        <position position="112"/>
    </location>
</feature>
<dbReference type="EMBL" id="BAUU01000002">
    <property type="protein sequence ID" value="GAE28985.1"/>
    <property type="molecule type" value="Genomic_DNA"/>
</dbReference>
<dbReference type="PRINTS" id="PR00082">
    <property type="entry name" value="GLFDHDRGNASE"/>
</dbReference>
<evidence type="ECO:0000259" key="7">
    <source>
        <dbReference type="SMART" id="SM00839"/>
    </source>
</evidence>
<evidence type="ECO:0000256" key="3">
    <source>
        <dbReference type="ARBA" id="ARBA00023002"/>
    </source>
</evidence>
<comment type="caution">
    <text evidence="8">The sequence shown here is derived from an EMBL/GenBank/DDBJ whole genome shotgun (WGS) entry which is preliminary data.</text>
</comment>
<dbReference type="SUPFAM" id="SSF51735">
    <property type="entry name" value="NAD(P)-binding Rossmann-fold domains"/>
    <property type="match status" value="1"/>
</dbReference>
<dbReference type="GO" id="GO:0004352">
    <property type="term" value="F:glutamate dehydrogenase (NAD+) activity"/>
    <property type="evidence" value="ECO:0007669"/>
    <property type="project" value="TreeGrafter"/>
</dbReference>
<evidence type="ECO:0000256" key="1">
    <source>
        <dbReference type="ARBA" id="ARBA00006382"/>
    </source>
</evidence>
<dbReference type="Gene3D" id="3.40.50.10860">
    <property type="entry name" value="Leucine Dehydrogenase, chain A, domain 1"/>
    <property type="match status" value="1"/>
</dbReference>
<dbReference type="OrthoDB" id="9803297at2"/>
<dbReference type="PANTHER" id="PTHR11606:SF13">
    <property type="entry name" value="GLUTAMATE DEHYDROGENASE 1, MITOCHONDRIAL"/>
    <property type="match status" value="1"/>
</dbReference>
<name>W4QAF3_9BACI</name>
<dbReference type="InterPro" id="IPR036291">
    <property type="entry name" value="NAD(P)-bd_dom_sf"/>
</dbReference>
<dbReference type="SMART" id="SM00839">
    <property type="entry name" value="ELFV_dehydrog"/>
    <property type="match status" value="1"/>
</dbReference>
<dbReference type="InterPro" id="IPR006095">
    <property type="entry name" value="Glu/Leu/Phe/Val/Trp_DH"/>
</dbReference>
<protein>
    <recommendedName>
        <fullName evidence="2 4">Glutamate dehydrogenase</fullName>
    </recommendedName>
</protein>
<dbReference type="Proteomes" id="UP000018895">
    <property type="component" value="Unassembled WGS sequence"/>
</dbReference>
<proteinExistence type="inferred from homology"/>
<dbReference type="InterPro" id="IPR046346">
    <property type="entry name" value="Aminoacid_DH-like_N_sf"/>
</dbReference>